<gene>
    <name evidence="2" type="ORF">PRUB_a4278</name>
</gene>
<accession>A0A8T0C4N1</accession>
<evidence type="ECO:0000313" key="2">
    <source>
        <dbReference type="EMBL" id="KAF7785580.1"/>
    </source>
</evidence>
<reference evidence="2 3" key="1">
    <citation type="journal article" date="2012" name="J. Bacteriol.">
        <title>Genome sequence of the cycloprodigiosin-producing bacterial strain Pseudoalteromonas rubra ATCC 29570(T).</title>
        <authorList>
            <person name="Xie B.B."/>
            <person name="Shu Y.L."/>
            <person name="Qin Q.L."/>
            <person name="Rong J.C."/>
            <person name="Zhang X.Y."/>
            <person name="Chen X.L."/>
            <person name="Zhou B.C."/>
            <person name="Zhang Y.Z."/>
        </authorList>
    </citation>
    <scope>NUCLEOTIDE SEQUENCE [LARGE SCALE GENOMIC DNA]</scope>
    <source>
        <strain evidence="2 3">DSM 6842</strain>
    </source>
</reference>
<feature type="transmembrane region" description="Helical" evidence="1">
    <location>
        <begin position="6"/>
        <end position="32"/>
    </location>
</feature>
<dbReference type="AlphaFoldDB" id="A0A8T0C4N1"/>
<keyword evidence="1" id="KW-1133">Transmembrane helix</keyword>
<keyword evidence="1" id="KW-0812">Transmembrane</keyword>
<comment type="caution">
    <text evidence="2">The sequence shown here is derived from an EMBL/GenBank/DDBJ whole genome shotgun (WGS) entry which is preliminary data.</text>
</comment>
<dbReference type="Proteomes" id="UP000016480">
    <property type="component" value="Unassembled WGS sequence"/>
</dbReference>
<protein>
    <submittedName>
        <fullName evidence="2">Uncharacterized protein</fullName>
    </submittedName>
</protein>
<evidence type="ECO:0000313" key="3">
    <source>
        <dbReference type="Proteomes" id="UP000016480"/>
    </source>
</evidence>
<name>A0A8T0C4N1_9GAMM</name>
<sequence length="40" mass="4485">MIAGISMFSVLIIGALVLSCLCPVVLVVMFILDYKKRQLW</sequence>
<evidence type="ECO:0000256" key="1">
    <source>
        <dbReference type="SAM" id="Phobius"/>
    </source>
</evidence>
<proteinExistence type="predicted"/>
<organism evidence="2 3">
    <name type="scientific">Pseudoalteromonas rubra</name>
    <dbReference type="NCBI Taxonomy" id="43658"/>
    <lineage>
        <taxon>Bacteria</taxon>
        <taxon>Pseudomonadati</taxon>
        <taxon>Pseudomonadota</taxon>
        <taxon>Gammaproteobacteria</taxon>
        <taxon>Alteromonadales</taxon>
        <taxon>Pseudoalteromonadaceae</taxon>
        <taxon>Pseudoalteromonas</taxon>
    </lineage>
</organism>
<dbReference type="EMBL" id="AHCD03000036">
    <property type="protein sequence ID" value="KAF7785580.1"/>
    <property type="molecule type" value="Genomic_DNA"/>
</dbReference>
<keyword evidence="1" id="KW-0472">Membrane</keyword>